<protein>
    <submittedName>
        <fullName evidence="1">L-asparaginase II</fullName>
    </submittedName>
</protein>
<dbReference type="PANTHER" id="PTHR42110:SF1">
    <property type="entry name" value="L-ASPARAGINASE, PUTATIVE (AFU_ORTHOLOGUE AFUA_3G11890)-RELATED"/>
    <property type="match status" value="1"/>
</dbReference>
<evidence type="ECO:0000313" key="2">
    <source>
        <dbReference type="Proteomes" id="UP000009234"/>
    </source>
</evidence>
<dbReference type="PANTHER" id="PTHR42110">
    <property type="entry name" value="L-ASPARAGINASE, PUTATIVE (AFU_ORTHOLOGUE AFUA_3G11890)-RELATED"/>
    <property type="match status" value="1"/>
</dbReference>
<dbReference type="eggNOG" id="COG4448">
    <property type="taxonomic scope" value="Bacteria"/>
</dbReference>
<keyword evidence="2" id="KW-1185">Reference proteome</keyword>
<dbReference type="Proteomes" id="UP000009234">
    <property type="component" value="Chromosome"/>
</dbReference>
<dbReference type="AlphaFoldDB" id="F6DR83"/>
<dbReference type="KEGG" id="dru:Desru_2692"/>
<sequence length="333" mass="36249">MAQPLVNVIRGNLVESQHWGHLAVTNREGKTLFSLGNPNVVAFWRSAAKPFQAIPLVERAGIEKYGFTGSEIALITSSHNGEPEHLKTLRNILDKLGLAESCLQCGPAFPMHTASAQNLIASGEKYAPAHNACSGKHAGMLALALLLNASLEDYIKKDHPVQQEMLKVIGEVCSLTPEQISLGVDGCGVPVFALPIRSMAMAYARFSLPEGCFSPARAKTLQIIRQAMTSHPYFVAGTDRLDTLLMETTKGRLVAKLGAEGVYCIGMVAEGTGLTLKIQDGHSRAIGPVVIHVLKRLGYLTEQEFHQMQHLYRPILRNHRGDEIGHLEVAFAM</sequence>
<dbReference type="EMBL" id="CP002780">
    <property type="protein sequence ID" value="AEG60918.1"/>
    <property type="molecule type" value="Genomic_DNA"/>
</dbReference>
<dbReference type="OrthoDB" id="9770793at2"/>
<proteinExistence type="predicted"/>
<reference evidence="2" key="1">
    <citation type="submission" date="2011-05" db="EMBL/GenBank/DDBJ databases">
        <title>Complete sequence of Desulfotomaculum ruminis DSM 2154.</title>
        <authorList>
            <person name="Lucas S."/>
            <person name="Copeland A."/>
            <person name="Lapidus A."/>
            <person name="Cheng J.-F."/>
            <person name="Goodwin L."/>
            <person name="Pitluck S."/>
            <person name="Lu M."/>
            <person name="Detter J.C."/>
            <person name="Han C."/>
            <person name="Tapia R."/>
            <person name="Land M."/>
            <person name="Hauser L."/>
            <person name="Kyrpides N."/>
            <person name="Ivanova N."/>
            <person name="Mikhailova N."/>
            <person name="Pagani I."/>
            <person name="Stams A.J.M."/>
            <person name="Plugge C.M."/>
            <person name="Muyzer G."/>
            <person name="Kuever J."/>
            <person name="Parshina S.N."/>
            <person name="Ivanova A.E."/>
            <person name="Nazina T.N."/>
            <person name="Brambilla E."/>
            <person name="Spring S."/>
            <person name="Klenk H.-P."/>
            <person name="Woyke T."/>
        </authorList>
    </citation>
    <scope>NUCLEOTIDE SEQUENCE [LARGE SCALE GENOMIC DNA]</scope>
    <source>
        <strain evidence="2">ATCC 23193 / DSM 2154 / NCIB 8452 / DL</strain>
    </source>
</reference>
<reference evidence="1 2" key="2">
    <citation type="journal article" date="2012" name="Stand. Genomic Sci.">
        <title>Complete genome sequence of the sulfate-reducing firmicute Desulfotomaculum ruminis type strain (DL(T)).</title>
        <authorList>
            <person name="Spring S."/>
            <person name="Visser M."/>
            <person name="Lu M."/>
            <person name="Copeland A."/>
            <person name="Lapidus A."/>
            <person name="Lucas S."/>
            <person name="Cheng J.F."/>
            <person name="Han C."/>
            <person name="Tapia R."/>
            <person name="Goodwin L.A."/>
            <person name="Pitluck S."/>
            <person name="Ivanova N."/>
            <person name="Land M."/>
            <person name="Hauser L."/>
            <person name="Larimer F."/>
            <person name="Rohde M."/>
            <person name="Goker M."/>
            <person name="Detter J.C."/>
            <person name="Kyrpides N.C."/>
            <person name="Woyke T."/>
            <person name="Schaap P.J."/>
            <person name="Plugge C.M."/>
            <person name="Muyzer G."/>
            <person name="Kuever J."/>
            <person name="Pereira I.A."/>
            <person name="Parshina S.N."/>
            <person name="Bernier-Latmani R."/>
            <person name="Stams A.J."/>
            <person name="Klenk H.P."/>
        </authorList>
    </citation>
    <scope>NUCLEOTIDE SEQUENCE [LARGE SCALE GENOMIC DNA]</scope>
    <source>
        <strain evidence="2">ATCC 23193 / DSM 2154 / NCIB 8452 / DL</strain>
    </source>
</reference>
<dbReference type="InterPro" id="IPR010349">
    <property type="entry name" value="Asparaginase_II"/>
</dbReference>
<dbReference type="RefSeq" id="WP_013842674.1">
    <property type="nucleotide sequence ID" value="NC_015589.1"/>
</dbReference>
<dbReference type="HOGENOM" id="CLU_062004_0_0_9"/>
<name>F6DR83_DESRL</name>
<evidence type="ECO:0000313" key="1">
    <source>
        <dbReference type="EMBL" id="AEG60918.1"/>
    </source>
</evidence>
<accession>F6DR83</accession>
<gene>
    <name evidence="1" type="ordered locus">Desru_2692</name>
</gene>
<dbReference type="Pfam" id="PF06089">
    <property type="entry name" value="Asparaginase_II"/>
    <property type="match status" value="1"/>
</dbReference>
<organism evidence="1 2">
    <name type="scientific">Desulforamulus ruminis (strain ATCC 23193 / DSM 2154 / NCIMB 8452 / DL)</name>
    <name type="common">Desulfotomaculum ruminis</name>
    <dbReference type="NCBI Taxonomy" id="696281"/>
    <lineage>
        <taxon>Bacteria</taxon>
        <taxon>Bacillati</taxon>
        <taxon>Bacillota</taxon>
        <taxon>Clostridia</taxon>
        <taxon>Eubacteriales</taxon>
        <taxon>Peptococcaceae</taxon>
        <taxon>Desulforamulus</taxon>
    </lineage>
</organism>